<reference evidence="2" key="1">
    <citation type="journal article" date="2024" name="IScience">
        <title>Strigolactones Initiate the Formation of Haustorium-like Structures in Castilleja.</title>
        <authorList>
            <person name="Buerger M."/>
            <person name="Peterson D."/>
            <person name="Chory J."/>
        </authorList>
    </citation>
    <scope>NUCLEOTIDE SEQUENCE [LARGE SCALE GENOMIC DNA]</scope>
</reference>
<proteinExistence type="predicted"/>
<dbReference type="Proteomes" id="UP001632038">
    <property type="component" value="Unassembled WGS sequence"/>
</dbReference>
<evidence type="ECO:0000313" key="2">
    <source>
        <dbReference type="Proteomes" id="UP001632038"/>
    </source>
</evidence>
<keyword evidence="2" id="KW-1185">Reference proteome</keyword>
<dbReference type="AlphaFoldDB" id="A0ABD3DBR9"/>
<accession>A0ABD3DBR9</accession>
<evidence type="ECO:0000313" key="1">
    <source>
        <dbReference type="EMBL" id="KAL3639793.1"/>
    </source>
</evidence>
<dbReference type="EMBL" id="JAVIJP010000017">
    <property type="protein sequence ID" value="KAL3639793.1"/>
    <property type="molecule type" value="Genomic_DNA"/>
</dbReference>
<organism evidence="1 2">
    <name type="scientific">Castilleja foliolosa</name>
    <dbReference type="NCBI Taxonomy" id="1961234"/>
    <lineage>
        <taxon>Eukaryota</taxon>
        <taxon>Viridiplantae</taxon>
        <taxon>Streptophyta</taxon>
        <taxon>Embryophyta</taxon>
        <taxon>Tracheophyta</taxon>
        <taxon>Spermatophyta</taxon>
        <taxon>Magnoliopsida</taxon>
        <taxon>eudicotyledons</taxon>
        <taxon>Gunneridae</taxon>
        <taxon>Pentapetalae</taxon>
        <taxon>asterids</taxon>
        <taxon>lamiids</taxon>
        <taxon>Lamiales</taxon>
        <taxon>Orobanchaceae</taxon>
        <taxon>Pedicularideae</taxon>
        <taxon>Castillejinae</taxon>
        <taxon>Castilleja</taxon>
    </lineage>
</organism>
<sequence length="35" mass="3846">MAVIDLAAAEKNMQTTNDIPAGKINSIFDKIGIWR</sequence>
<comment type="caution">
    <text evidence="1">The sequence shown here is derived from an EMBL/GenBank/DDBJ whole genome shotgun (WGS) entry which is preliminary data.</text>
</comment>
<gene>
    <name evidence="1" type="ORF">CASFOL_014761</name>
</gene>
<name>A0ABD3DBR9_9LAMI</name>
<protein>
    <submittedName>
        <fullName evidence="1">Uncharacterized protein</fullName>
    </submittedName>
</protein>